<reference evidence="4" key="1">
    <citation type="journal article" date="2014" name="Int. J. Syst. Evol. Microbiol.">
        <title>Complete genome sequence of Corynebacterium casei LMG S-19264T (=DSM 44701T), isolated from a smear-ripened cheese.</title>
        <authorList>
            <consortium name="US DOE Joint Genome Institute (JGI-PGF)"/>
            <person name="Walter F."/>
            <person name="Albersmeier A."/>
            <person name="Kalinowski J."/>
            <person name="Ruckert C."/>
        </authorList>
    </citation>
    <scope>NUCLEOTIDE SEQUENCE</scope>
    <source>
        <strain evidence="4">VKM Ac-2007</strain>
    </source>
</reference>
<dbReference type="Gene3D" id="3.40.1620.10">
    <property type="entry name" value="YefM-like domain"/>
    <property type="match status" value="1"/>
</dbReference>
<feature type="compositionally biased region" description="Pro residues" evidence="3">
    <location>
        <begin position="1"/>
        <end position="11"/>
    </location>
</feature>
<keyword evidence="5" id="KW-1185">Reference proteome</keyword>
<dbReference type="InterPro" id="IPR006442">
    <property type="entry name" value="Antitoxin_Phd/YefM"/>
</dbReference>
<sequence length="136" mass="14814">MGTAPRPPAPPQNSRRSAGQIPPPYGINCVHGPILGRYSGSVDIMAAMEIIPISEAKDRLTELANRAAREHDRFILTRNGRPHAVIVSVAEWKSLQETRADPAAVPFRPLDPGRHGMHPQGGDSRPLEVQSHAIPR</sequence>
<proteinExistence type="inferred from homology"/>
<dbReference type="InterPro" id="IPR036165">
    <property type="entry name" value="YefM-like_sf"/>
</dbReference>
<accession>A0A9W6HZW7</accession>
<protein>
    <recommendedName>
        <fullName evidence="2">Antitoxin</fullName>
    </recommendedName>
</protein>
<dbReference type="InterPro" id="IPR051405">
    <property type="entry name" value="phD/YefM_antitoxin"/>
</dbReference>
<reference evidence="4" key="2">
    <citation type="submission" date="2023-01" db="EMBL/GenBank/DDBJ databases">
        <authorList>
            <person name="Sun Q."/>
            <person name="Evtushenko L."/>
        </authorList>
    </citation>
    <scope>NUCLEOTIDE SEQUENCE</scope>
    <source>
        <strain evidence="4">VKM Ac-2007</strain>
    </source>
</reference>
<comment type="caution">
    <text evidence="4">The sequence shown here is derived from an EMBL/GenBank/DDBJ whole genome shotgun (WGS) entry which is preliminary data.</text>
</comment>
<dbReference type="EMBL" id="BSEV01000002">
    <property type="protein sequence ID" value="GLK08420.1"/>
    <property type="molecule type" value="Genomic_DNA"/>
</dbReference>
<feature type="region of interest" description="Disordered" evidence="3">
    <location>
        <begin position="100"/>
        <end position="136"/>
    </location>
</feature>
<dbReference type="Proteomes" id="UP001143474">
    <property type="component" value="Unassembled WGS sequence"/>
</dbReference>
<gene>
    <name evidence="4" type="ORF">GCM10017600_18250</name>
</gene>
<evidence type="ECO:0000256" key="1">
    <source>
        <dbReference type="ARBA" id="ARBA00009981"/>
    </source>
</evidence>
<evidence type="ECO:0000256" key="3">
    <source>
        <dbReference type="SAM" id="MobiDB-lite"/>
    </source>
</evidence>
<evidence type="ECO:0000313" key="4">
    <source>
        <dbReference type="EMBL" id="GLK08420.1"/>
    </source>
</evidence>
<comment type="function">
    <text evidence="2">Antitoxin component of a type II toxin-antitoxin (TA) system.</text>
</comment>
<dbReference type="SUPFAM" id="SSF143120">
    <property type="entry name" value="YefM-like"/>
    <property type="match status" value="1"/>
</dbReference>
<dbReference type="PANTHER" id="PTHR33713">
    <property type="entry name" value="ANTITOXIN YAFN-RELATED"/>
    <property type="match status" value="1"/>
</dbReference>
<dbReference type="NCBIfam" id="TIGR01552">
    <property type="entry name" value="phd_fam"/>
    <property type="match status" value="1"/>
</dbReference>
<comment type="similarity">
    <text evidence="1 2">Belongs to the phD/YefM antitoxin family.</text>
</comment>
<dbReference type="PANTHER" id="PTHR33713:SF10">
    <property type="entry name" value="ANTITOXIN YAFN"/>
    <property type="match status" value="1"/>
</dbReference>
<name>A0A9W6HZW7_9ACTN</name>
<evidence type="ECO:0000256" key="2">
    <source>
        <dbReference type="RuleBase" id="RU362080"/>
    </source>
</evidence>
<dbReference type="Pfam" id="PF02604">
    <property type="entry name" value="PhdYeFM_antitox"/>
    <property type="match status" value="1"/>
</dbReference>
<evidence type="ECO:0000313" key="5">
    <source>
        <dbReference type="Proteomes" id="UP001143474"/>
    </source>
</evidence>
<dbReference type="AlphaFoldDB" id="A0A9W6HZW7"/>
<organism evidence="4 5">
    <name type="scientific">Streptosporangium carneum</name>
    <dbReference type="NCBI Taxonomy" id="47481"/>
    <lineage>
        <taxon>Bacteria</taxon>
        <taxon>Bacillati</taxon>
        <taxon>Actinomycetota</taxon>
        <taxon>Actinomycetes</taxon>
        <taxon>Streptosporangiales</taxon>
        <taxon>Streptosporangiaceae</taxon>
        <taxon>Streptosporangium</taxon>
    </lineage>
</organism>
<feature type="region of interest" description="Disordered" evidence="3">
    <location>
        <begin position="1"/>
        <end position="23"/>
    </location>
</feature>